<keyword evidence="3" id="KW-1185">Reference proteome</keyword>
<dbReference type="EMBL" id="QLMH01000034">
    <property type="protein sequence ID" value="RAK14107.1"/>
    <property type="molecule type" value="Genomic_DNA"/>
</dbReference>
<accession>A0A327Y0Y4</accession>
<sequence>MALVVFVGSLIGVMALGMPIAFALLVSGVALMFYLDIFDTQI</sequence>
<reference evidence="2 3" key="1">
    <citation type="submission" date="2018-06" db="EMBL/GenBank/DDBJ databases">
        <title>Genomic Encyclopedia of Type Strains, Phase III (KMG-III): the genomes of soil and plant-associated and newly described type strains.</title>
        <authorList>
            <person name="Whitman W."/>
        </authorList>
    </citation>
    <scope>NUCLEOTIDE SEQUENCE [LARGE SCALE GENOMIC DNA]</scope>
    <source>
        <strain evidence="2 3">CGMCC 1.8979</strain>
    </source>
</reference>
<feature type="transmembrane region" description="Helical" evidence="1">
    <location>
        <begin position="6"/>
        <end position="35"/>
    </location>
</feature>
<keyword evidence="1" id="KW-0472">Membrane</keyword>
<evidence type="ECO:0008006" key="4">
    <source>
        <dbReference type="Google" id="ProtNLM"/>
    </source>
</evidence>
<evidence type="ECO:0000256" key="1">
    <source>
        <dbReference type="SAM" id="Phobius"/>
    </source>
</evidence>
<keyword evidence="1" id="KW-0812">Transmembrane</keyword>
<feature type="non-terminal residue" evidence="2">
    <location>
        <position position="42"/>
    </location>
</feature>
<organism evidence="2 3">
    <name type="scientific">Paranoxybacillus vitaminiphilus</name>
    <dbReference type="NCBI Taxonomy" id="581036"/>
    <lineage>
        <taxon>Bacteria</taxon>
        <taxon>Bacillati</taxon>
        <taxon>Bacillota</taxon>
        <taxon>Bacilli</taxon>
        <taxon>Bacillales</taxon>
        <taxon>Anoxybacillaceae</taxon>
        <taxon>Paranoxybacillus</taxon>
    </lineage>
</organism>
<proteinExistence type="predicted"/>
<comment type="caution">
    <text evidence="2">The sequence shown here is derived from an EMBL/GenBank/DDBJ whole genome shotgun (WGS) entry which is preliminary data.</text>
</comment>
<evidence type="ECO:0000313" key="2">
    <source>
        <dbReference type="EMBL" id="RAK14107.1"/>
    </source>
</evidence>
<evidence type="ECO:0000313" key="3">
    <source>
        <dbReference type="Proteomes" id="UP000248555"/>
    </source>
</evidence>
<name>A0A327Y0Y4_9BACL</name>
<dbReference type="Proteomes" id="UP000248555">
    <property type="component" value="Unassembled WGS sequence"/>
</dbReference>
<gene>
    <name evidence="2" type="ORF">B0I26_13410</name>
</gene>
<keyword evidence="1" id="KW-1133">Transmembrane helix</keyword>
<protein>
    <recommendedName>
        <fullName evidence="4">MMPL family protein</fullName>
    </recommendedName>
</protein>
<dbReference type="AlphaFoldDB" id="A0A327Y0Y4"/>